<feature type="compositionally biased region" description="Basic and acidic residues" evidence="5">
    <location>
        <begin position="285"/>
        <end position="295"/>
    </location>
</feature>
<keyword evidence="2 4" id="KW-0689">Ribosomal protein</keyword>
<feature type="domain" description="Large ribosomal subunit protein uL10-like insertion" evidence="6">
    <location>
        <begin position="108"/>
        <end position="177"/>
    </location>
</feature>
<sequence length="310" mass="33559">MSSKQGNKAVYFERVKALFQEYKRVMVVNVDNISSSLMQKNRQALRGKAVILMGKNTLIRRCIKEITNIPGIVYLSNALKLNVGLIFTNEDLHSIRELVALNKISGPAKAGAIAPCDVIVPAGNTGLEPGQTTFLQALNINTKIARGTIEILNDVKVITKGDKVGSSEAALLQKLKITPFFFELQPLSVFEDGQIYPIEMLDIKDSDLEVSFAEGNKQLTALCLATKTPCPGALPYYLKGGFKNCLAIAEASGYTFDLHKKFAERSSSAAAVAAPAAESAAPAKGESKKEEKKVEEEEESEDADIGGLFD</sequence>
<dbReference type="Gene3D" id="3.30.70.1730">
    <property type="match status" value="1"/>
</dbReference>
<dbReference type="Gene3D" id="3.90.105.20">
    <property type="match status" value="1"/>
</dbReference>
<evidence type="ECO:0000256" key="4">
    <source>
        <dbReference type="PIRNR" id="PIRNR039087"/>
    </source>
</evidence>
<evidence type="ECO:0000313" key="8">
    <source>
        <dbReference type="Proteomes" id="UP001281761"/>
    </source>
</evidence>
<dbReference type="InterPro" id="IPR030670">
    <property type="entry name" value="uL10_eukaryotes"/>
</dbReference>
<protein>
    <recommendedName>
        <fullName evidence="4">60S acidic ribosomal protein P0</fullName>
    </recommendedName>
</protein>
<evidence type="ECO:0000259" key="6">
    <source>
        <dbReference type="Pfam" id="PF17777"/>
    </source>
</evidence>
<feature type="compositionally biased region" description="Low complexity" evidence="5">
    <location>
        <begin position="273"/>
        <end position="284"/>
    </location>
</feature>
<evidence type="ECO:0000256" key="2">
    <source>
        <dbReference type="ARBA" id="ARBA00022980"/>
    </source>
</evidence>
<comment type="similarity">
    <text evidence="1 4">Belongs to the universal ribosomal protein uL10 family.</text>
</comment>
<dbReference type="InterPro" id="IPR050323">
    <property type="entry name" value="Ribosomal_protein_uL10"/>
</dbReference>
<name>A0ABQ9WRP3_9EUKA</name>
<comment type="function">
    <text evidence="4">Ribosomal protein P0 is the functional equivalent of E.coli protein L10.</text>
</comment>
<comment type="caution">
    <text evidence="7">The sequence shown here is derived from an EMBL/GenBank/DDBJ whole genome shotgun (WGS) entry which is preliminary data.</text>
</comment>
<dbReference type="CDD" id="cd05795">
    <property type="entry name" value="Ribosomal_P0_L10e"/>
    <property type="match status" value="1"/>
</dbReference>
<accession>A0ABQ9WRP3</accession>
<keyword evidence="3 4" id="KW-0687">Ribonucleoprotein</keyword>
<evidence type="ECO:0000256" key="3">
    <source>
        <dbReference type="ARBA" id="ARBA00023274"/>
    </source>
</evidence>
<dbReference type="GO" id="GO:0005840">
    <property type="term" value="C:ribosome"/>
    <property type="evidence" value="ECO:0007669"/>
    <property type="project" value="UniProtKB-KW"/>
</dbReference>
<dbReference type="Pfam" id="PF00466">
    <property type="entry name" value="Ribosomal_L10"/>
    <property type="match status" value="1"/>
</dbReference>
<dbReference type="Pfam" id="PF17777">
    <property type="entry name" value="RL10P_insert"/>
    <property type="match status" value="1"/>
</dbReference>
<dbReference type="InterPro" id="IPR043141">
    <property type="entry name" value="Ribosomal_uL10-like_sf"/>
</dbReference>
<dbReference type="PANTHER" id="PTHR45699">
    <property type="entry name" value="60S ACIDIC RIBOSOMAL PROTEIN P0"/>
    <property type="match status" value="1"/>
</dbReference>
<dbReference type="PIRSF" id="PIRSF039087">
    <property type="entry name" value="L10E"/>
    <property type="match status" value="1"/>
</dbReference>
<feature type="region of interest" description="Disordered" evidence="5">
    <location>
        <begin position="273"/>
        <end position="310"/>
    </location>
</feature>
<dbReference type="SUPFAM" id="SSF160369">
    <property type="entry name" value="Ribosomal protein L10-like"/>
    <property type="match status" value="1"/>
</dbReference>
<keyword evidence="8" id="KW-1185">Reference proteome</keyword>
<evidence type="ECO:0000256" key="1">
    <source>
        <dbReference type="ARBA" id="ARBA00008889"/>
    </source>
</evidence>
<dbReference type="InterPro" id="IPR040637">
    <property type="entry name" value="Ribosomal_uL10-like_insert"/>
</dbReference>
<gene>
    <name evidence="7" type="ORF">BLNAU_22927</name>
</gene>
<dbReference type="EMBL" id="JARBJD010000428">
    <property type="protein sequence ID" value="KAK2942170.1"/>
    <property type="molecule type" value="Genomic_DNA"/>
</dbReference>
<dbReference type="PANTHER" id="PTHR45699:SF3">
    <property type="entry name" value="LARGE RIBOSOMAL SUBUNIT PROTEIN UL10"/>
    <property type="match status" value="1"/>
</dbReference>
<evidence type="ECO:0000313" key="7">
    <source>
        <dbReference type="EMBL" id="KAK2942170.1"/>
    </source>
</evidence>
<evidence type="ECO:0000256" key="5">
    <source>
        <dbReference type="SAM" id="MobiDB-lite"/>
    </source>
</evidence>
<dbReference type="Pfam" id="PF00428">
    <property type="entry name" value="Ribosomal_60s"/>
    <property type="match status" value="1"/>
</dbReference>
<dbReference type="InterPro" id="IPR043164">
    <property type="entry name" value="Ribosomal_uL10-like_insert_sf"/>
</dbReference>
<organism evidence="7 8">
    <name type="scientific">Blattamonas nauphoetae</name>
    <dbReference type="NCBI Taxonomy" id="2049346"/>
    <lineage>
        <taxon>Eukaryota</taxon>
        <taxon>Metamonada</taxon>
        <taxon>Preaxostyla</taxon>
        <taxon>Oxymonadida</taxon>
        <taxon>Blattamonas</taxon>
    </lineage>
</organism>
<proteinExistence type="inferred from homology"/>
<dbReference type="InterPro" id="IPR001790">
    <property type="entry name" value="Ribosomal_uL10"/>
</dbReference>
<dbReference type="Proteomes" id="UP001281761">
    <property type="component" value="Unassembled WGS sequence"/>
</dbReference>
<reference evidence="7 8" key="1">
    <citation type="journal article" date="2022" name="bioRxiv">
        <title>Genomics of Preaxostyla Flagellates Illuminates Evolutionary Transitions and the Path Towards Mitochondrial Loss.</title>
        <authorList>
            <person name="Novak L.V.F."/>
            <person name="Treitli S.C."/>
            <person name="Pyrih J."/>
            <person name="Halakuc P."/>
            <person name="Pipaliya S.V."/>
            <person name="Vacek V."/>
            <person name="Brzon O."/>
            <person name="Soukal P."/>
            <person name="Eme L."/>
            <person name="Dacks J.B."/>
            <person name="Karnkowska A."/>
            <person name="Elias M."/>
            <person name="Hampl V."/>
        </authorList>
    </citation>
    <scope>NUCLEOTIDE SEQUENCE [LARGE SCALE GENOMIC DNA]</scope>
    <source>
        <strain evidence="7">NAU3</strain>
        <tissue evidence="7">Gut</tissue>
    </source>
</reference>